<evidence type="ECO:0000313" key="2">
    <source>
        <dbReference type="EMBL" id="SCL23131.1"/>
    </source>
</evidence>
<sequence>MARLALAKSNPPQTTAAIVYADINCYNVPTMYVKDKGWGVDAQANQQLEVFRDLFIDGQWWKTTTDWPYTSSTGSWSTPTGPDPQAAHAVGDGVLQGDQRVHRPGHRLLRHVVSGQCGAPTGAAMGAMMIDENPANDPTRQWVVGGPDVAFDARALLRKLSSTGRDIVGHLAARPGRPATASDVAAAIGVPTRDVEDGVAWINKLAEALGYLPLVVRSDSALLMSADASDVARQALIDAQR</sequence>
<dbReference type="EMBL" id="FMHU01000002">
    <property type="protein sequence ID" value="SCL23131.1"/>
    <property type="molecule type" value="Genomic_DNA"/>
</dbReference>
<accession>A0A1C6S1I0</accession>
<proteinExistence type="predicted"/>
<name>A0A1C6S1I0_9ACTN</name>
<protein>
    <submittedName>
        <fullName evidence="2">Uncharacterized protein</fullName>
    </submittedName>
</protein>
<organism evidence="2 3">
    <name type="scientific">Micromonospora inyonensis</name>
    <dbReference type="NCBI Taxonomy" id="47866"/>
    <lineage>
        <taxon>Bacteria</taxon>
        <taxon>Bacillati</taxon>
        <taxon>Actinomycetota</taxon>
        <taxon>Actinomycetes</taxon>
        <taxon>Micromonosporales</taxon>
        <taxon>Micromonosporaceae</taxon>
        <taxon>Micromonospora</taxon>
    </lineage>
</organism>
<reference evidence="3" key="1">
    <citation type="submission" date="2016-06" db="EMBL/GenBank/DDBJ databases">
        <authorList>
            <person name="Varghese N."/>
        </authorList>
    </citation>
    <scope>NUCLEOTIDE SEQUENCE [LARGE SCALE GENOMIC DNA]</scope>
    <source>
        <strain evidence="3">DSM 46123</strain>
    </source>
</reference>
<feature type="region of interest" description="Disordered" evidence="1">
    <location>
        <begin position="71"/>
        <end position="90"/>
    </location>
</feature>
<evidence type="ECO:0000256" key="1">
    <source>
        <dbReference type="SAM" id="MobiDB-lite"/>
    </source>
</evidence>
<feature type="compositionally biased region" description="Low complexity" evidence="1">
    <location>
        <begin position="71"/>
        <end position="84"/>
    </location>
</feature>
<gene>
    <name evidence="2" type="ORF">GA0074694_3562</name>
</gene>
<dbReference type="RefSeq" id="WP_141714180.1">
    <property type="nucleotide sequence ID" value="NZ_FMHU01000002.1"/>
</dbReference>
<dbReference type="AlphaFoldDB" id="A0A1C6S1I0"/>
<keyword evidence="3" id="KW-1185">Reference proteome</keyword>
<dbReference type="Proteomes" id="UP000198906">
    <property type="component" value="Unassembled WGS sequence"/>
</dbReference>
<evidence type="ECO:0000313" key="3">
    <source>
        <dbReference type="Proteomes" id="UP000198906"/>
    </source>
</evidence>